<proteinExistence type="predicted"/>
<sequence>MVDSTEKQESTPPSESVIDQTTVEAESAAPSKARPKVKSSTTVRSRPRRSPSRATKVQQLRLIRHYIRRFCRYFGSFGRMKALNIEVRRRAVHSRYTDLRRFHSDYFLKYLELCERTTPYLAGEIRDDLAKFTWGQYHWWPKCKDLPTQSQRREMVDWAVEQLAERDFDNKSFMNALDDFCEADCDQPLGGCGVPGGSQGKHEYTTPGKVAQQEQHTWSPPFCRDLWCMSDLDVRRASLDFRPQETLDIPRVESATLEIMDGGNQGPRS</sequence>
<name>V9DNM2_9EURO</name>
<dbReference type="VEuPathDB" id="FungiDB:G647_00720"/>
<dbReference type="HOGENOM" id="CLU_090370_0_0_1"/>
<feature type="region of interest" description="Disordered" evidence="1">
    <location>
        <begin position="1"/>
        <end position="54"/>
    </location>
</feature>
<accession>V9DNM2</accession>
<evidence type="ECO:0000256" key="1">
    <source>
        <dbReference type="SAM" id="MobiDB-lite"/>
    </source>
</evidence>
<dbReference type="GeneID" id="19979213"/>
<dbReference type="RefSeq" id="XP_008722345.1">
    <property type="nucleotide sequence ID" value="XM_008724123.1"/>
</dbReference>
<dbReference type="AlphaFoldDB" id="V9DNM2"/>
<gene>
    <name evidence="2" type="ORF">G647_00720</name>
</gene>
<feature type="compositionally biased region" description="Polar residues" evidence="1">
    <location>
        <begin position="10"/>
        <end position="24"/>
    </location>
</feature>
<protein>
    <submittedName>
        <fullName evidence="2">Uncharacterized protein</fullName>
    </submittedName>
</protein>
<organism evidence="2 3">
    <name type="scientific">Cladophialophora carrionii CBS 160.54</name>
    <dbReference type="NCBI Taxonomy" id="1279043"/>
    <lineage>
        <taxon>Eukaryota</taxon>
        <taxon>Fungi</taxon>
        <taxon>Dikarya</taxon>
        <taxon>Ascomycota</taxon>
        <taxon>Pezizomycotina</taxon>
        <taxon>Eurotiomycetes</taxon>
        <taxon>Chaetothyriomycetidae</taxon>
        <taxon>Chaetothyriales</taxon>
        <taxon>Herpotrichiellaceae</taxon>
        <taxon>Cladophialophora</taxon>
    </lineage>
</organism>
<dbReference type="EMBL" id="KB822697">
    <property type="protein sequence ID" value="ETI28271.1"/>
    <property type="molecule type" value="Genomic_DNA"/>
</dbReference>
<evidence type="ECO:0000313" key="2">
    <source>
        <dbReference type="EMBL" id="ETI28271.1"/>
    </source>
</evidence>
<dbReference type="OrthoDB" id="4150099at2759"/>
<evidence type="ECO:0000313" key="3">
    <source>
        <dbReference type="Proteomes" id="UP000030678"/>
    </source>
</evidence>
<dbReference type="Proteomes" id="UP000030678">
    <property type="component" value="Unassembled WGS sequence"/>
</dbReference>
<reference evidence="2 3" key="1">
    <citation type="submission" date="2013-03" db="EMBL/GenBank/DDBJ databases">
        <title>The Genome Sequence of Cladophialophora carrionii CBS 160.54.</title>
        <authorList>
            <consortium name="The Broad Institute Genomics Platform"/>
            <person name="Cuomo C."/>
            <person name="de Hoog S."/>
            <person name="Gorbushina A."/>
            <person name="Walker B."/>
            <person name="Young S.K."/>
            <person name="Zeng Q."/>
            <person name="Gargeya S."/>
            <person name="Fitzgerald M."/>
            <person name="Haas B."/>
            <person name="Abouelleil A."/>
            <person name="Allen A.W."/>
            <person name="Alvarado L."/>
            <person name="Arachchi H.M."/>
            <person name="Berlin A.M."/>
            <person name="Chapman S.B."/>
            <person name="Gainer-Dewar J."/>
            <person name="Goldberg J."/>
            <person name="Griggs A."/>
            <person name="Gujja S."/>
            <person name="Hansen M."/>
            <person name="Howarth C."/>
            <person name="Imamovic A."/>
            <person name="Ireland A."/>
            <person name="Larimer J."/>
            <person name="McCowan C."/>
            <person name="Murphy C."/>
            <person name="Pearson M."/>
            <person name="Poon T.W."/>
            <person name="Priest M."/>
            <person name="Roberts A."/>
            <person name="Saif S."/>
            <person name="Shea T."/>
            <person name="Sisk P."/>
            <person name="Sykes S."/>
            <person name="Wortman J."/>
            <person name="Nusbaum C."/>
            <person name="Birren B."/>
        </authorList>
    </citation>
    <scope>NUCLEOTIDE SEQUENCE [LARGE SCALE GENOMIC DNA]</scope>
    <source>
        <strain evidence="2 3">CBS 160.54</strain>
    </source>
</reference>